<evidence type="ECO:0000313" key="1">
    <source>
        <dbReference type="EMBL" id="MBX09400.1"/>
    </source>
</evidence>
<name>A0A2P2KUJ7_RHIMU</name>
<dbReference type="EMBL" id="GGEC01028916">
    <property type="protein sequence ID" value="MBX09400.1"/>
    <property type="molecule type" value="Transcribed_RNA"/>
</dbReference>
<proteinExistence type="predicted"/>
<sequence>MTDAGSFLLEYWKPEKSMRPSNRKSQKRVGSGFVLLLKSLRNKASPYAGLRRITLWRF</sequence>
<protein>
    <submittedName>
        <fullName evidence="1">Uncharacterized protein</fullName>
    </submittedName>
</protein>
<organism evidence="1">
    <name type="scientific">Rhizophora mucronata</name>
    <name type="common">Asiatic mangrove</name>
    <dbReference type="NCBI Taxonomy" id="61149"/>
    <lineage>
        <taxon>Eukaryota</taxon>
        <taxon>Viridiplantae</taxon>
        <taxon>Streptophyta</taxon>
        <taxon>Embryophyta</taxon>
        <taxon>Tracheophyta</taxon>
        <taxon>Spermatophyta</taxon>
        <taxon>Magnoliopsida</taxon>
        <taxon>eudicotyledons</taxon>
        <taxon>Gunneridae</taxon>
        <taxon>Pentapetalae</taxon>
        <taxon>rosids</taxon>
        <taxon>fabids</taxon>
        <taxon>Malpighiales</taxon>
        <taxon>Rhizophoraceae</taxon>
        <taxon>Rhizophora</taxon>
    </lineage>
</organism>
<reference evidence="1" key="1">
    <citation type="submission" date="2018-02" db="EMBL/GenBank/DDBJ databases">
        <title>Rhizophora mucronata_Transcriptome.</title>
        <authorList>
            <person name="Meera S.P."/>
            <person name="Sreeshan A."/>
            <person name="Augustine A."/>
        </authorList>
    </citation>
    <scope>NUCLEOTIDE SEQUENCE</scope>
    <source>
        <tissue evidence="1">Leaf</tissue>
    </source>
</reference>
<accession>A0A2P2KUJ7</accession>
<dbReference type="AlphaFoldDB" id="A0A2P2KUJ7"/>